<dbReference type="HOGENOM" id="CLU_048111_1_0_1"/>
<dbReference type="PANTHER" id="PTHR31157">
    <property type="entry name" value="SCP DOMAIN-CONTAINING PROTEIN"/>
    <property type="match status" value="1"/>
</dbReference>
<dbReference type="eggNOG" id="ENOG502RG22">
    <property type="taxonomic scope" value="Eukaryota"/>
</dbReference>
<evidence type="ECO:0000259" key="2">
    <source>
        <dbReference type="Pfam" id="PF00188"/>
    </source>
</evidence>
<evidence type="ECO:0000313" key="4">
    <source>
        <dbReference type="Proteomes" id="UP000018721"/>
    </source>
</evidence>
<dbReference type="Pfam" id="PF00188">
    <property type="entry name" value="CAP"/>
    <property type="match status" value="1"/>
</dbReference>
<reference evidence="3 4" key="1">
    <citation type="submission" date="2013-11" db="EMBL/GenBank/DDBJ databases">
        <title>The Genome Sequence of Phytophthora parasitica P1569.</title>
        <authorList>
            <consortium name="The Broad Institute Genomics Platform"/>
            <person name="Russ C."/>
            <person name="Tyler B."/>
            <person name="Panabieres F."/>
            <person name="Shan W."/>
            <person name="Tripathy S."/>
            <person name="Grunwald N."/>
            <person name="Machado M."/>
            <person name="Johnson C.S."/>
            <person name="Arredondo F."/>
            <person name="Hong C."/>
            <person name="Coffey M."/>
            <person name="Young S.K."/>
            <person name="Zeng Q."/>
            <person name="Gargeya S."/>
            <person name="Fitzgerald M."/>
            <person name="Abouelleil A."/>
            <person name="Alvarado L."/>
            <person name="Chapman S.B."/>
            <person name="Gainer-Dewar J."/>
            <person name="Goldberg J."/>
            <person name="Griggs A."/>
            <person name="Gujja S."/>
            <person name="Hansen M."/>
            <person name="Howarth C."/>
            <person name="Imamovic A."/>
            <person name="Ireland A."/>
            <person name="Larimer J."/>
            <person name="McCowan C."/>
            <person name="Murphy C."/>
            <person name="Pearson M."/>
            <person name="Poon T.W."/>
            <person name="Priest M."/>
            <person name="Roberts A."/>
            <person name="Saif S."/>
            <person name="Shea T."/>
            <person name="Sykes S."/>
            <person name="Wortman J."/>
            <person name="Nusbaum C."/>
            <person name="Birren B."/>
        </authorList>
    </citation>
    <scope>NUCLEOTIDE SEQUENCE [LARGE SCALE GENOMIC DNA]</scope>
    <source>
        <strain evidence="3 4">P1569</strain>
    </source>
</reference>
<dbReference type="AlphaFoldDB" id="V9FMZ1"/>
<name>V9FMZ1_PHYNI</name>
<accession>V9FMZ1</accession>
<dbReference type="EMBL" id="ANIZ01000804">
    <property type="protein sequence ID" value="ETI52421.1"/>
    <property type="molecule type" value="Genomic_DNA"/>
</dbReference>
<dbReference type="PANTHER" id="PTHR31157:SF1">
    <property type="entry name" value="SCP DOMAIN-CONTAINING PROTEIN"/>
    <property type="match status" value="1"/>
</dbReference>
<dbReference type="InterPro" id="IPR014044">
    <property type="entry name" value="CAP_dom"/>
</dbReference>
<evidence type="ECO:0000256" key="1">
    <source>
        <dbReference type="SAM" id="SignalP"/>
    </source>
</evidence>
<dbReference type="InterPro" id="IPR035940">
    <property type="entry name" value="CAP_sf"/>
</dbReference>
<organism evidence="3 4">
    <name type="scientific">Phytophthora nicotianae P1569</name>
    <dbReference type="NCBI Taxonomy" id="1317065"/>
    <lineage>
        <taxon>Eukaryota</taxon>
        <taxon>Sar</taxon>
        <taxon>Stramenopiles</taxon>
        <taxon>Oomycota</taxon>
        <taxon>Peronosporomycetes</taxon>
        <taxon>Peronosporales</taxon>
        <taxon>Peronosporaceae</taxon>
        <taxon>Phytophthora</taxon>
    </lineage>
</organism>
<dbReference type="Gene3D" id="3.40.33.10">
    <property type="entry name" value="CAP"/>
    <property type="match status" value="1"/>
</dbReference>
<feature type="domain" description="SCP" evidence="2">
    <location>
        <begin position="46"/>
        <end position="163"/>
    </location>
</feature>
<keyword evidence="1" id="KW-0732">Signal</keyword>
<sequence length="173" mass="18738">MVGTIKSSIMLLLGFVAVSNAASLRKEDLHFSDIASPQTDNSAALLTRVNAERAAKGLPPLCPNKKLQEAAERHILDQAKTDYFSAVGTDNSTPEARVTAAGYNWETVDENFDAGSATVDAVVSSWLNSDGCHDAILGQYTMVGTAYVYNENTFYKHYWVQVYATGSSEECDA</sequence>
<dbReference type="OrthoDB" id="94780at2759"/>
<gene>
    <name evidence="3" type="ORF">F443_04412</name>
</gene>
<keyword evidence="4" id="KW-1185">Reference proteome</keyword>
<comment type="caution">
    <text evidence="3">The sequence shown here is derived from an EMBL/GenBank/DDBJ whole genome shotgun (WGS) entry which is preliminary data.</text>
</comment>
<evidence type="ECO:0000313" key="3">
    <source>
        <dbReference type="EMBL" id="ETI52421.1"/>
    </source>
</evidence>
<proteinExistence type="predicted"/>
<feature type="signal peptide" evidence="1">
    <location>
        <begin position="1"/>
        <end position="21"/>
    </location>
</feature>
<protein>
    <recommendedName>
        <fullName evidence="2">SCP domain-containing protein</fullName>
    </recommendedName>
</protein>
<dbReference type="SUPFAM" id="SSF55797">
    <property type="entry name" value="PR-1-like"/>
    <property type="match status" value="1"/>
</dbReference>
<dbReference type="Proteomes" id="UP000018721">
    <property type="component" value="Unassembled WGS sequence"/>
</dbReference>
<dbReference type="CDD" id="cd05379">
    <property type="entry name" value="CAP_bacterial"/>
    <property type="match status" value="1"/>
</dbReference>
<feature type="chain" id="PRO_5004775487" description="SCP domain-containing protein" evidence="1">
    <location>
        <begin position="22"/>
        <end position="173"/>
    </location>
</feature>